<gene>
    <name evidence="2" type="ORF">NCTC13038_00459</name>
</gene>
<evidence type="ECO:0000313" key="2">
    <source>
        <dbReference type="EMBL" id="VFS65439.1"/>
    </source>
</evidence>
<evidence type="ECO:0000256" key="1">
    <source>
        <dbReference type="SAM" id="Phobius"/>
    </source>
</evidence>
<proteinExistence type="predicted"/>
<protein>
    <submittedName>
        <fullName evidence="2">Uncharacterized protein</fullName>
    </submittedName>
</protein>
<keyword evidence="1" id="KW-0812">Transmembrane</keyword>
<organism evidence="2 3">
    <name type="scientific">Raoultella terrigena</name>
    <name type="common">Klebsiella terrigena</name>
    <dbReference type="NCBI Taxonomy" id="577"/>
    <lineage>
        <taxon>Bacteria</taxon>
        <taxon>Pseudomonadati</taxon>
        <taxon>Pseudomonadota</taxon>
        <taxon>Gammaproteobacteria</taxon>
        <taxon>Enterobacterales</taxon>
        <taxon>Enterobacteriaceae</taxon>
        <taxon>Klebsiella/Raoultella group</taxon>
        <taxon>Raoultella</taxon>
    </lineage>
</organism>
<name>A0A485B9J9_RAOTE</name>
<keyword evidence="1" id="KW-1133">Transmembrane helix</keyword>
<dbReference type="RefSeq" id="WP_218029267.1">
    <property type="nucleotide sequence ID" value="NZ_BJNO01000028.1"/>
</dbReference>
<dbReference type="AlphaFoldDB" id="A0A485B9J9"/>
<sequence>MVKWILLSRYHYEVNNMRDFNSGDIKGDVTINDHSTENKFKLLIHCDNDELLSEEQHRLKVLTKERKRKSTLALKILTGCGILMLFAGGWYYIHGQWDLVSGLTGFSGSLFSLVTICRSDVPTAFEKRQLDALQEINLILRERDVR</sequence>
<keyword evidence="1" id="KW-0472">Membrane</keyword>
<dbReference type="EMBL" id="CAADJG010000002">
    <property type="protein sequence ID" value="VFS65439.1"/>
    <property type="molecule type" value="Genomic_DNA"/>
</dbReference>
<feature type="transmembrane region" description="Helical" evidence="1">
    <location>
        <begin position="72"/>
        <end position="93"/>
    </location>
</feature>
<evidence type="ECO:0000313" key="3">
    <source>
        <dbReference type="Proteomes" id="UP000332594"/>
    </source>
</evidence>
<dbReference type="Proteomes" id="UP000332594">
    <property type="component" value="Unassembled WGS sequence"/>
</dbReference>
<accession>A0A485B9J9</accession>
<reference evidence="2 3" key="1">
    <citation type="submission" date="2019-03" db="EMBL/GenBank/DDBJ databases">
        <authorList>
            <consortium name="Pathogen Informatics"/>
        </authorList>
    </citation>
    <scope>NUCLEOTIDE SEQUENCE [LARGE SCALE GENOMIC DNA]</scope>
    <source>
        <strain evidence="2 3">NCTC13038</strain>
    </source>
</reference>